<evidence type="ECO:0000259" key="3">
    <source>
        <dbReference type="Pfam" id="PF10881"/>
    </source>
</evidence>
<keyword evidence="2" id="KW-0472">Membrane</keyword>
<reference evidence="4" key="1">
    <citation type="submission" date="2022-05" db="EMBL/GenBank/DDBJ databases">
        <title>An RpoN-dependent PEP-CTERM gene is involved in floc formation of an Aquincola tertiaricarbonis strain.</title>
        <authorList>
            <person name="Qiu D."/>
            <person name="Xia M."/>
        </authorList>
    </citation>
    <scope>NUCLEOTIDE SEQUENCE</scope>
    <source>
        <strain evidence="4">RN12</strain>
    </source>
</reference>
<evidence type="ECO:0000256" key="1">
    <source>
        <dbReference type="SAM" id="MobiDB-lite"/>
    </source>
</evidence>
<dbReference type="RefSeq" id="WP_250197611.1">
    <property type="nucleotide sequence ID" value="NZ_CP097636.1"/>
</dbReference>
<dbReference type="EMBL" id="CP097636">
    <property type="protein sequence ID" value="URI09382.1"/>
    <property type="molecule type" value="Genomic_DNA"/>
</dbReference>
<accession>A0ABY4S7Q6</accession>
<keyword evidence="2" id="KW-1133">Transmembrane helix</keyword>
<feature type="transmembrane region" description="Helical" evidence="2">
    <location>
        <begin position="6"/>
        <end position="24"/>
    </location>
</feature>
<name>A0ABY4S7Q6_AQUTE</name>
<feature type="domain" description="DUF2726" evidence="3">
    <location>
        <begin position="52"/>
        <end position="164"/>
    </location>
</feature>
<protein>
    <submittedName>
        <fullName evidence="4">DUF2726 domain-containing protein</fullName>
    </submittedName>
</protein>
<evidence type="ECO:0000313" key="5">
    <source>
        <dbReference type="Proteomes" id="UP001056201"/>
    </source>
</evidence>
<sequence>MDDAWIWLGTGIAGTLILLTPLWLRAQRHSKAQQALDRLDTLANWPPEATRVLDLHERLALQALHRALPDHLLLAAVPLAGFLNVPRRHSYTEWLKRVGHLSVDLMVCDSSSQVVAVVLLRKPNDSAKRLRRTERIVRVLEAARVRVLVLNAGALPVPDALREAVLPVARPGVPVPARQPQEEPMHGDVVATPPRPGPAHGLGLPVPLVLERHPNSHPPTDRETPPSTWFDDLDPGGDAGPPLRPGSI</sequence>
<feature type="compositionally biased region" description="Basic and acidic residues" evidence="1">
    <location>
        <begin position="210"/>
        <end position="224"/>
    </location>
</feature>
<gene>
    <name evidence="4" type="ORF">MW290_27845</name>
</gene>
<keyword evidence="5" id="KW-1185">Reference proteome</keyword>
<dbReference type="Proteomes" id="UP001056201">
    <property type="component" value="Chromosome 2"/>
</dbReference>
<keyword evidence="2" id="KW-0812">Transmembrane</keyword>
<evidence type="ECO:0000256" key="2">
    <source>
        <dbReference type="SAM" id="Phobius"/>
    </source>
</evidence>
<proteinExistence type="predicted"/>
<evidence type="ECO:0000313" key="4">
    <source>
        <dbReference type="EMBL" id="URI09382.1"/>
    </source>
</evidence>
<feature type="region of interest" description="Disordered" evidence="1">
    <location>
        <begin position="174"/>
        <end position="248"/>
    </location>
</feature>
<organism evidence="4 5">
    <name type="scientific">Aquincola tertiaricarbonis</name>
    <dbReference type="NCBI Taxonomy" id="391953"/>
    <lineage>
        <taxon>Bacteria</taxon>
        <taxon>Pseudomonadati</taxon>
        <taxon>Pseudomonadota</taxon>
        <taxon>Betaproteobacteria</taxon>
        <taxon>Burkholderiales</taxon>
        <taxon>Sphaerotilaceae</taxon>
        <taxon>Aquincola</taxon>
    </lineage>
</organism>
<dbReference type="InterPro" id="IPR024402">
    <property type="entry name" value="DUF2726"/>
</dbReference>
<dbReference type="Pfam" id="PF10881">
    <property type="entry name" value="DUF2726"/>
    <property type="match status" value="1"/>
</dbReference>